<comment type="caution">
    <text evidence="14">The sequence shown here is derived from an EMBL/GenBank/DDBJ whole genome shotgun (WGS) entry which is preliminary data.</text>
</comment>
<dbReference type="SUPFAM" id="SSF47384">
    <property type="entry name" value="Homodimeric domain of signal transducing histidine kinase"/>
    <property type="match status" value="1"/>
</dbReference>
<dbReference type="Pfam" id="PF02518">
    <property type="entry name" value="HATPase_c"/>
    <property type="match status" value="1"/>
</dbReference>
<dbReference type="PANTHER" id="PTHR45436:SF5">
    <property type="entry name" value="SENSOR HISTIDINE KINASE TRCS"/>
    <property type="match status" value="1"/>
</dbReference>
<dbReference type="InterPro" id="IPR036890">
    <property type="entry name" value="HATPase_C_sf"/>
</dbReference>
<dbReference type="InterPro" id="IPR003594">
    <property type="entry name" value="HATPase_dom"/>
</dbReference>
<keyword evidence="4" id="KW-0597">Phosphoprotein</keyword>
<sequence length="452" mass="47306">MKRGSLRLRLFGAGAVSVALALAVAALGLMWLFERHVERRVALELQSDLRQLVGGLVRAPDGSLQISRQPAEPRFQEPLSGRYWQIGEPDGPLLRSRSLWDDTLDISPDALRASELHQHILPGPAGASLLVVERSVGLPGSPGGGKVRVAVAVDRAEITAAARVFGADLLPALGVLALVLTAAAWLQVTVGLRPLDAVRRRLGEVRAGQVARLGAQFPDEVRPLAAEVDHLLEAQEQAIARARTRAADLAHGLKTPLTVLAAIAEELREAGEGAVAQELGGIADGMRRHVERELARARAGLPGRRAPAAEVAPVIARVLGVLRRTPRGQELDWQVVVPDGLAVAVEAEDLAEMLGNLVENAVKWARGAVRVSAAAGGAGVRLLVADDGPGIAEAEMATALLRGGRLDETRPGTGLGLAIVSDLAEAYGATLTLGRAEAGGLAAELLLPGRQG</sequence>
<dbReference type="Gene3D" id="1.10.287.130">
    <property type="match status" value="1"/>
</dbReference>
<feature type="transmembrane region" description="Helical" evidence="11">
    <location>
        <begin position="169"/>
        <end position="192"/>
    </location>
</feature>
<protein>
    <recommendedName>
        <fullName evidence="3">histidine kinase</fullName>
        <ecNumber evidence="3">2.7.13.3</ecNumber>
    </recommendedName>
</protein>
<dbReference type="GO" id="GO:0005886">
    <property type="term" value="C:plasma membrane"/>
    <property type="evidence" value="ECO:0007669"/>
    <property type="project" value="TreeGrafter"/>
</dbReference>
<evidence type="ECO:0000313" key="15">
    <source>
        <dbReference type="Proteomes" id="UP000325255"/>
    </source>
</evidence>
<dbReference type="InterPro" id="IPR036097">
    <property type="entry name" value="HisK_dim/P_sf"/>
</dbReference>
<dbReference type="EC" id="2.7.13.3" evidence="3"/>
<dbReference type="PROSITE" id="PS50109">
    <property type="entry name" value="HIS_KIN"/>
    <property type="match status" value="1"/>
</dbReference>
<dbReference type="InterPro" id="IPR050428">
    <property type="entry name" value="TCS_sensor_his_kinase"/>
</dbReference>
<evidence type="ECO:0000256" key="11">
    <source>
        <dbReference type="SAM" id="Phobius"/>
    </source>
</evidence>
<organism evidence="14 15">
    <name type="scientific">Rhodovastum atsumiense</name>
    <dbReference type="NCBI Taxonomy" id="504468"/>
    <lineage>
        <taxon>Bacteria</taxon>
        <taxon>Pseudomonadati</taxon>
        <taxon>Pseudomonadota</taxon>
        <taxon>Alphaproteobacteria</taxon>
        <taxon>Acetobacterales</taxon>
        <taxon>Acetobacteraceae</taxon>
        <taxon>Rhodovastum</taxon>
    </lineage>
</organism>
<dbReference type="PANTHER" id="PTHR45436">
    <property type="entry name" value="SENSOR HISTIDINE KINASE YKOH"/>
    <property type="match status" value="1"/>
</dbReference>
<keyword evidence="15" id="KW-1185">Reference proteome</keyword>
<gene>
    <name evidence="14" type="ORF">F1189_21950</name>
</gene>
<dbReference type="EMBL" id="VWPK01000042">
    <property type="protein sequence ID" value="KAA5609859.1"/>
    <property type="molecule type" value="Genomic_DNA"/>
</dbReference>
<dbReference type="PROSITE" id="PS50885">
    <property type="entry name" value="HAMP"/>
    <property type="match status" value="1"/>
</dbReference>
<keyword evidence="5" id="KW-0808">Transferase</keyword>
<feature type="transmembrane region" description="Helical" evidence="11">
    <location>
        <begin position="12"/>
        <end position="33"/>
    </location>
</feature>
<evidence type="ECO:0000256" key="5">
    <source>
        <dbReference type="ARBA" id="ARBA00022679"/>
    </source>
</evidence>
<evidence type="ECO:0000256" key="2">
    <source>
        <dbReference type="ARBA" id="ARBA00004370"/>
    </source>
</evidence>
<dbReference type="Gene3D" id="3.30.565.10">
    <property type="entry name" value="Histidine kinase-like ATPase, C-terminal domain"/>
    <property type="match status" value="1"/>
</dbReference>
<evidence type="ECO:0000256" key="4">
    <source>
        <dbReference type="ARBA" id="ARBA00022553"/>
    </source>
</evidence>
<comment type="subcellular location">
    <subcellularLocation>
        <location evidence="2">Membrane</location>
    </subcellularLocation>
</comment>
<evidence type="ECO:0000256" key="8">
    <source>
        <dbReference type="ARBA" id="ARBA00022989"/>
    </source>
</evidence>
<evidence type="ECO:0000256" key="6">
    <source>
        <dbReference type="ARBA" id="ARBA00022692"/>
    </source>
</evidence>
<accession>A0A5M6IPN3</accession>
<dbReference type="SUPFAM" id="SSF55874">
    <property type="entry name" value="ATPase domain of HSP90 chaperone/DNA topoisomerase II/histidine kinase"/>
    <property type="match status" value="1"/>
</dbReference>
<evidence type="ECO:0000256" key="10">
    <source>
        <dbReference type="ARBA" id="ARBA00023136"/>
    </source>
</evidence>
<evidence type="ECO:0000256" key="3">
    <source>
        <dbReference type="ARBA" id="ARBA00012438"/>
    </source>
</evidence>
<feature type="domain" description="HAMP" evidence="13">
    <location>
        <begin position="189"/>
        <end position="240"/>
    </location>
</feature>
<evidence type="ECO:0000256" key="7">
    <source>
        <dbReference type="ARBA" id="ARBA00022777"/>
    </source>
</evidence>
<dbReference type="InterPro" id="IPR004358">
    <property type="entry name" value="Sig_transdc_His_kin-like_C"/>
</dbReference>
<comment type="catalytic activity">
    <reaction evidence="1">
        <text>ATP + protein L-histidine = ADP + protein N-phospho-L-histidine.</text>
        <dbReference type="EC" id="2.7.13.3"/>
    </reaction>
</comment>
<evidence type="ECO:0000256" key="1">
    <source>
        <dbReference type="ARBA" id="ARBA00000085"/>
    </source>
</evidence>
<dbReference type="OrthoDB" id="9809567at2"/>
<dbReference type="SMART" id="SM00387">
    <property type="entry name" value="HATPase_c"/>
    <property type="match status" value="1"/>
</dbReference>
<evidence type="ECO:0000313" key="14">
    <source>
        <dbReference type="EMBL" id="KAA5609859.1"/>
    </source>
</evidence>
<reference evidence="14 15" key="1">
    <citation type="submission" date="2019-09" db="EMBL/GenBank/DDBJ databases">
        <title>Genome sequence of Rhodovastum atsumiense, a diverse member of the Acetobacteraceae family of non-sulfur purple photosynthetic bacteria.</title>
        <authorList>
            <person name="Meyer T."/>
            <person name="Kyndt J."/>
        </authorList>
    </citation>
    <scope>NUCLEOTIDE SEQUENCE [LARGE SCALE GENOMIC DNA]</scope>
    <source>
        <strain evidence="14 15">DSM 21279</strain>
    </source>
</reference>
<dbReference type="AlphaFoldDB" id="A0A5M6IPN3"/>
<proteinExistence type="predicted"/>
<dbReference type="InterPro" id="IPR003660">
    <property type="entry name" value="HAMP_dom"/>
</dbReference>
<keyword evidence="9" id="KW-0902">Two-component regulatory system</keyword>
<feature type="domain" description="Histidine kinase" evidence="12">
    <location>
        <begin position="248"/>
        <end position="451"/>
    </location>
</feature>
<dbReference type="Proteomes" id="UP000325255">
    <property type="component" value="Unassembled WGS sequence"/>
</dbReference>
<evidence type="ECO:0000256" key="9">
    <source>
        <dbReference type="ARBA" id="ARBA00023012"/>
    </source>
</evidence>
<evidence type="ECO:0000259" key="13">
    <source>
        <dbReference type="PROSITE" id="PS50885"/>
    </source>
</evidence>
<keyword evidence="6 11" id="KW-0812">Transmembrane</keyword>
<keyword evidence="7 14" id="KW-0418">Kinase</keyword>
<keyword evidence="10 11" id="KW-0472">Membrane</keyword>
<dbReference type="RefSeq" id="WP_150043028.1">
    <property type="nucleotide sequence ID" value="NZ_OW485601.1"/>
</dbReference>
<dbReference type="PRINTS" id="PR00344">
    <property type="entry name" value="BCTRLSENSOR"/>
</dbReference>
<dbReference type="GO" id="GO:0000155">
    <property type="term" value="F:phosphorelay sensor kinase activity"/>
    <property type="evidence" value="ECO:0007669"/>
    <property type="project" value="InterPro"/>
</dbReference>
<name>A0A5M6IPN3_9PROT</name>
<keyword evidence="8 11" id="KW-1133">Transmembrane helix</keyword>
<evidence type="ECO:0000259" key="12">
    <source>
        <dbReference type="PROSITE" id="PS50109"/>
    </source>
</evidence>
<dbReference type="InterPro" id="IPR005467">
    <property type="entry name" value="His_kinase_dom"/>
</dbReference>